<evidence type="ECO:0000256" key="1">
    <source>
        <dbReference type="SAM" id="MobiDB-lite"/>
    </source>
</evidence>
<proteinExistence type="predicted"/>
<reference evidence="2" key="1">
    <citation type="journal article" date="2023" name="bioRxiv">
        <title>Scaffold-level genome assemblies of two parasitoid biocontrol wasps reveal the parthenogenesis mechanism and an associated novel virus.</title>
        <authorList>
            <person name="Inwood S."/>
            <person name="Skelly J."/>
            <person name="Guhlin J."/>
            <person name="Harrop T."/>
            <person name="Goldson S."/>
            <person name="Dearden P."/>
        </authorList>
    </citation>
    <scope>NUCLEOTIDE SEQUENCE</scope>
    <source>
        <strain evidence="2">Lincoln</strain>
        <tissue evidence="2">Whole body</tissue>
    </source>
</reference>
<reference evidence="2" key="2">
    <citation type="submission" date="2023-03" db="EMBL/GenBank/DDBJ databases">
        <authorList>
            <person name="Inwood S.N."/>
            <person name="Skelly J.G."/>
            <person name="Guhlin J."/>
            <person name="Harrop T.W.R."/>
            <person name="Goldson S.G."/>
            <person name="Dearden P.K."/>
        </authorList>
    </citation>
    <scope>NUCLEOTIDE SEQUENCE</scope>
    <source>
        <strain evidence="2">Lincoln</strain>
        <tissue evidence="2">Whole body</tissue>
    </source>
</reference>
<dbReference type="EMBL" id="JAQQBR010000002">
    <property type="protein sequence ID" value="KAK0180763.1"/>
    <property type="molecule type" value="Genomic_DNA"/>
</dbReference>
<organism evidence="2 3">
    <name type="scientific">Microctonus hyperodae</name>
    <name type="common">Parasitoid wasp</name>
    <dbReference type="NCBI Taxonomy" id="165561"/>
    <lineage>
        <taxon>Eukaryota</taxon>
        <taxon>Metazoa</taxon>
        <taxon>Ecdysozoa</taxon>
        <taxon>Arthropoda</taxon>
        <taxon>Hexapoda</taxon>
        <taxon>Insecta</taxon>
        <taxon>Pterygota</taxon>
        <taxon>Neoptera</taxon>
        <taxon>Endopterygota</taxon>
        <taxon>Hymenoptera</taxon>
        <taxon>Apocrita</taxon>
        <taxon>Ichneumonoidea</taxon>
        <taxon>Braconidae</taxon>
        <taxon>Euphorinae</taxon>
        <taxon>Microctonus</taxon>
    </lineage>
</organism>
<evidence type="ECO:0000313" key="3">
    <source>
        <dbReference type="Proteomes" id="UP001168972"/>
    </source>
</evidence>
<keyword evidence="3" id="KW-1185">Reference proteome</keyword>
<accession>A0AA39G3M3</accession>
<protein>
    <submittedName>
        <fullName evidence="2">Uncharacterized protein</fullName>
    </submittedName>
</protein>
<feature type="compositionally biased region" description="Basic and acidic residues" evidence="1">
    <location>
        <begin position="1"/>
        <end position="11"/>
    </location>
</feature>
<dbReference type="Proteomes" id="UP001168972">
    <property type="component" value="Unassembled WGS sequence"/>
</dbReference>
<feature type="region of interest" description="Disordered" evidence="1">
    <location>
        <begin position="1"/>
        <end position="40"/>
    </location>
</feature>
<evidence type="ECO:0000313" key="2">
    <source>
        <dbReference type="EMBL" id="KAK0180763.1"/>
    </source>
</evidence>
<gene>
    <name evidence="2" type="ORF">PV327_003114</name>
</gene>
<name>A0AA39G3M3_MICHY</name>
<dbReference type="AlphaFoldDB" id="A0AA39G3M3"/>
<comment type="caution">
    <text evidence="2">The sequence shown here is derived from an EMBL/GenBank/DDBJ whole genome shotgun (WGS) entry which is preliminary data.</text>
</comment>
<sequence length="113" mass="13403">MLRPNDEKPAESKITQNRVLQRPSAGSIEPYNGGVNAPYTKESSRRQGWMWVLVIDGYPMQKMLKLTFGIPLLSWLAWRYWDQNINMRERDFGDPRHMRREKPVIIDKKNMLL</sequence>